<protein>
    <recommendedName>
        <fullName evidence="3">HEAT repeat domain-containing protein</fullName>
    </recommendedName>
</protein>
<proteinExistence type="predicted"/>
<name>A0ABY6HWJ8_9ARCH</name>
<reference evidence="1" key="1">
    <citation type="submission" date="2022-09" db="EMBL/GenBank/DDBJ databases">
        <title>Actin cytoskeleton and complex cell architecture in an #Asgard archaeon.</title>
        <authorList>
            <person name="Ponce Toledo R.I."/>
            <person name="Schleper C."/>
            <person name="Rodrigues Oliveira T."/>
            <person name="Wollweber F."/>
            <person name="Xu J."/>
            <person name="Rittmann S."/>
            <person name="Klingl A."/>
            <person name="Pilhofer M."/>
        </authorList>
    </citation>
    <scope>NUCLEOTIDE SEQUENCE</scope>
    <source>
        <strain evidence="1">B-35</strain>
    </source>
</reference>
<dbReference type="Proteomes" id="UP001208689">
    <property type="component" value="Chromosome"/>
</dbReference>
<gene>
    <name evidence="1" type="ORF">NEF87_004190</name>
</gene>
<evidence type="ECO:0000313" key="2">
    <source>
        <dbReference type="Proteomes" id="UP001208689"/>
    </source>
</evidence>
<keyword evidence="2" id="KW-1185">Reference proteome</keyword>
<evidence type="ECO:0008006" key="3">
    <source>
        <dbReference type="Google" id="ProtNLM"/>
    </source>
</evidence>
<accession>A0ABY6HWJ8</accession>
<organism evidence="1 2">
    <name type="scientific">Candidatus Lokiarchaeum ossiferum</name>
    <dbReference type="NCBI Taxonomy" id="2951803"/>
    <lineage>
        <taxon>Archaea</taxon>
        <taxon>Promethearchaeati</taxon>
        <taxon>Promethearchaeota</taxon>
        <taxon>Promethearchaeia</taxon>
        <taxon>Promethearchaeales</taxon>
        <taxon>Promethearchaeaceae</taxon>
        <taxon>Candidatus Lokiarchaeum</taxon>
    </lineage>
</organism>
<evidence type="ECO:0000313" key="1">
    <source>
        <dbReference type="EMBL" id="UYP47905.1"/>
    </source>
</evidence>
<sequence>MTIETSPLVSLNLLNFPQQLLIGKKNYLLNFEITNLVATKEDCVINFTGAHCKILNVSSNSIKFSLNPSEKKSFNLEITPTHNGAINLNFEVIHQKKEEYQEIFWEVKKKIEKTLIQTIINEKPIENFDIDAFISKIPTSIELNGIETVTSEQAHHILNEIQSPPKAPPPRKIIRSIEKVIPSNSKEEDQHPSEIETKIIHESVIEYVQDPAPPSLTIEEKDSLYSDLVIKVAQHDIECALETIKLISKEDIRKSLYKQIVPLGYSQNYSFILKEVLTIPFTDLKNHFLSEMAYFRVKTDPNESAMVLLNISDDNMRDSVLSHIIFYISTTQPSLASKLVYQISTPELQHKILFALIKIWSEKNRQIAISSLKSLIETILTKTNTELIRSCMILLAHLTNPPAVVELIENMKVEEDKIWLKNLLKKDLKEKSKRTTVRMIPQIVQTLFYSFPCATTNITSSLDYLSKIGGNLSINLLDNVQSPQVIFLCPFKHNFSLYSSIQQVYFSVESEIKKSFGFILFPEDDLLAESNWVHLKDLLGKFIIQNPNPTHLILLDFIPYMSKPSVFYSSNEINQNSSIYTKLYSIQQYGINLFHNTHFFHEGEILNKIQSQISNSNLKFINMVLTYNFLRDLPFLNLLFKTIVQ</sequence>
<dbReference type="EMBL" id="CP104013">
    <property type="protein sequence ID" value="UYP47905.1"/>
    <property type="molecule type" value="Genomic_DNA"/>
</dbReference>